<sequence>MKQLGISIYPGKSTETEDKAYIERASKYGFTRIFTNLLQLTEDNKESILPSIESIIKHAKKYRYEIFIDVAPRTFKLLNIEHHDLSFFHKLGIDGIRLDEGVGAKETSDMTYNQYGIKIELNMSVMNHYLDNVIDFEPNRDQLVGCHNFYPHRYAGISEDFFIEGSKKYKKYGLRTAAFVSSEKAEFGPWPITEGLPTLEQHRGMPVTTQAKYLWSTGLIDDVIISNCYPSDEELESLNRLKNESLTFDINLDENITDLERKIVLEEPHFYRGDVSDYIVRSTQSRVKYKDESFPPHDTVAIKRGDVLIDNEEYGQYKGELQIALKPMINTGKVNVVGKIVHHDVQLLDYLKPWEIFKFNKKGK</sequence>
<dbReference type="InterPro" id="IPR029000">
    <property type="entry name" value="Cyclophilin-like_dom_sf"/>
</dbReference>
<dbReference type="Gene3D" id="2.40.100.10">
    <property type="entry name" value="Cyclophilin-like"/>
    <property type="match status" value="1"/>
</dbReference>
<name>A0A239YI88_9STAP</name>
<gene>
    <name evidence="3" type="ORF">SAMEA4384403_00426</name>
</gene>
<dbReference type="AlphaFoldDB" id="A0A239YI88"/>
<dbReference type="PANTHER" id="PTHR38435">
    <property type="match status" value="1"/>
</dbReference>
<accession>A0A239YI88</accession>
<dbReference type="Gene3D" id="3.20.20.70">
    <property type="entry name" value="Aldolase class I"/>
    <property type="match status" value="1"/>
</dbReference>
<dbReference type="EMBL" id="LT906462">
    <property type="protein sequence ID" value="SNV58133.1"/>
    <property type="molecule type" value="Genomic_DNA"/>
</dbReference>
<dbReference type="KEGG" id="sste:SAMEA4384403_0426"/>
<feature type="domain" description="6-phospho-N-acetylmuramidase N-terminal" evidence="2">
    <location>
        <begin position="4"/>
        <end position="239"/>
    </location>
</feature>
<dbReference type="InterPro" id="IPR043797">
    <property type="entry name" value="MupG_N"/>
</dbReference>
<dbReference type="Pfam" id="PF19200">
    <property type="entry name" value="MupG_N"/>
    <property type="match status" value="1"/>
</dbReference>
<dbReference type="SUPFAM" id="SSF50891">
    <property type="entry name" value="Cyclophilin-like"/>
    <property type="match status" value="1"/>
</dbReference>
<organism evidence="3 4">
    <name type="scientific">Mammaliicoccus stepanovicii</name>
    <dbReference type="NCBI Taxonomy" id="643214"/>
    <lineage>
        <taxon>Bacteria</taxon>
        <taxon>Bacillati</taxon>
        <taxon>Bacillota</taxon>
        <taxon>Bacilli</taxon>
        <taxon>Bacillales</taxon>
        <taxon>Staphylococcaceae</taxon>
        <taxon>Mammaliicoccus</taxon>
    </lineage>
</organism>
<reference evidence="3 4" key="1">
    <citation type="submission" date="2017-06" db="EMBL/GenBank/DDBJ databases">
        <authorList>
            <consortium name="Pathogen Informatics"/>
        </authorList>
    </citation>
    <scope>NUCLEOTIDE SEQUENCE [LARGE SCALE GENOMIC DNA]</scope>
    <source>
        <strain evidence="3 4">NCTC13839</strain>
    </source>
</reference>
<dbReference type="InterPro" id="IPR013785">
    <property type="entry name" value="Aldolase_TIM"/>
</dbReference>
<evidence type="ECO:0000259" key="1">
    <source>
        <dbReference type="Pfam" id="PF05913"/>
    </source>
</evidence>
<proteinExistence type="predicted"/>
<feature type="domain" description="6-phospho-N-acetylmuramidase C-terminal" evidence="1">
    <location>
        <begin position="246"/>
        <end position="360"/>
    </location>
</feature>
<dbReference type="Pfam" id="PF05913">
    <property type="entry name" value="MupG_C"/>
    <property type="match status" value="1"/>
</dbReference>
<dbReference type="Proteomes" id="UP000242084">
    <property type="component" value="Chromosome 1"/>
</dbReference>
<keyword evidence="4" id="KW-1185">Reference proteome</keyword>
<dbReference type="PANTHER" id="PTHR38435:SF1">
    <property type="entry name" value="DUF871 DOMAIN-CONTAINING PROTEIN"/>
    <property type="match status" value="1"/>
</dbReference>
<evidence type="ECO:0000313" key="3">
    <source>
        <dbReference type="EMBL" id="SNV58133.1"/>
    </source>
</evidence>
<evidence type="ECO:0000313" key="4">
    <source>
        <dbReference type="Proteomes" id="UP000242084"/>
    </source>
</evidence>
<evidence type="ECO:0000259" key="2">
    <source>
        <dbReference type="Pfam" id="PF19200"/>
    </source>
</evidence>
<dbReference type="OrthoDB" id="5809921at2"/>
<dbReference type="InterPro" id="IPR008589">
    <property type="entry name" value="MupG"/>
</dbReference>
<dbReference type="RefSeq" id="WP_095086083.1">
    <property type="nucleotide sequence ID" value="NZ_BMDM01000003.1"/>
</dbReference>
<protein>
    <submittedName>
        <fullName evidence="3">Cellobiose operon outer surface protein</fullName>
    </submittedName>
</protein>
<dbReference type="SUPFAM" id="SSF51445">
    <property type="entry name" value="(Trans)glycosidases"/>
    <property type="match status" value="1"/>
</dbReference>
<dbReference type="InterPro" id="IPR017853">
    <property type="entry name" value="GH"/>
</dbReference>
<dbReference type="InterPro" id="IPR043894">
    <property type="entry name" value="MupG_C"/>
</dbReference>